<dbReference type="STRING" id="391937.NA2_00415"/>
<comment type="caution">
    <text evidence="9">The sequence shown here is derived from an EMBL/GenBank/DDBJ whole genome shotgun (WGS) entry which is preliminary data.</text>
</comment>
<dbReference type="InterPro" id="IPR007159">
    <property type="entry name" value="SpoVT-AbrB_dom"/>
</dbReference>
<feature type="domain" description="SpoVT-AbrB" evidence="8">
    <location>
        <begin position="92"/>
        <end position="135"/>
    </location>
</feature>
<evidence type="ECO:0000256" key="2">
    <source>
        <dbReference type="ARBA" id="ARBA00022490"/>
    </source>
</evidence>
<keyword evidence="9" id="KW-0131">Cell cycle</keyword>
<dbReference type="HAMAP" id="MF_01008">
    <property type="entry name" value="MraZ"/>
    <property type="match status" value="1"/>
</dbReference>
<reference evidence="9 10" key="1">
    <citation type="journal article" date="2012" name="J. Bacteriol.">
        <title>Genome Sequence of Nitratireductor pacificus Type Strain pht-3B.</title>
        <authorList>
            <person name="Lai Q."/>
            <person name="Li G."/>
            <person name="Shao Z."/>
        </authorList>
    </citation>
    <scope>NUCLEOTIDE SEQUENCE [LARGE SCALE GENOMIC DNA]</scope>
    <source>
        <strain evidence="10">pht-3B</strain>
    </source>
</reference>
<keyword evidence="5 7" id="KW-0238">DNA-binding</keyword>
<dbReference type="InterPro" id="IPR037914">
    <property type="entry name" value="SpoVT-AbrB_sf"/>
</dbReference>
<evidence type="ECO:0000256" key="5">
    <source>
        <dbReference type="ARBA" id="ARBA00023125"/>
    </source>
</evidence>
<dbReference type="GO" id="GO:2000143">
    <property type="term" value="P:negative regulation of DNA-templated transcription initiation"/>
    <property type="evidence" value="ECO:0007669"/>
    <property type="project" value="TreeGrafter"/>
</dbReference>
<evidence type="ECO:0000313" key="9">
    <source>
        <dbReference type="EMBL" id="EKF20795.1"/>
    </source>
</evidence>
<dbReference type="Pfam" id="PF02381">
    <property type="entry name" value="MraZ"/>
    <property type="match status" value="1"/>
</dbReference>
<proteinExistence type="inferred from homology"/>
<dbReference type="PANTHER" id="PTHR34701">
    <property type="entry name" value="TRANSCRIPTIONAL REGULATOR MRAZ"/>
    <property type="match status" value="1"/>
</dbReference>
<keyword evidence="6 7" id="KW-0804">Transcription</keyword>
<dbReference type="AlphaFoldDB" id="K2MJB2"/>
<dbReference type="EMBL" id="AMRM01000001">
    <property type="protein sequence ID" value="EKF20795.1"/>
    <property type="molecule type" value="Genomic_DNA"/>
</dbReference>
<dbReference type="GO" id="GO:0005737">
    <property type="term" value="C:cytoplasm"/>
    <property type="evidence" value="ECO:0007669"/>
    <property type="project" value="UniProtKB-UniRule"/>
</dbReference>
<dbReference type="NCBIfam" id="NF001477">
    <property type="entry name" value="PRK00326.2-4"/>
    <property type="match status" value="1"/>
</dbReference>
<evidence type="ECO:0000259" key="8">
    <source>
        <dbReference type="PROSITE" id="PS51740"/>
    </source>
</evidence>
<keyword evidence="10" id="KW-1185">Reference proteome</keyword>
<evidence type="ECO:0000256" key="3">
    <source>
        <dbReference type="ARBA" id="ARBA00022737"/>
    </source>
</evidence>
<protein>
    <recommendedName>
        <fullName evidence="1 7">Transcriptional regulator MraZ</fullName>
    </recommendedName>
</protein>
<dbReference type="eggNOG" id="COG2001">
    <property type="taxonomic scope" value="Bacteria"/>
</dbReference>
<dbReference type="InterPro" id="IPR003444">
    <property type="entry name" value="MraZ"/>
</dbReference>
<dbReference type="GO" id="GO:0009295">
    <property type="term" value="C:nucleoid"/>
    <property type="evidence" value="ECO:0007669"/>
    <property type="project" value="UniProtKB-SubCell"/>
</dbReference>
<dbReference type="CDD" id="cd16320">
    <property type="entry name" value="MraZ_N"/>
    <property type="match status" value="1"/>
</dbReference>
<name>K2MJB2_9HYPH</name>
<organism evidence="9 10">
    <name type="scientific">Nitratireductor pacificus pht-3B</name>
    <dbReference type="NCBI Taxonomy" id="391937"/>
    <lineage>
        <taxon>Bacteria</taxon>
        <taxon>Pseudomonadati</taxon>
        <taxon>Pseudomonadota</taxon>
        <taxon>Alphaproteobacteria</taxon>
        <taxon>Hyphomicrobiales</taxon>
        <taxon>Phyllobacteriaceae</taxon>
        <taxon>Nitratireductor</taxon>
    </lineage>
</organism>
<dbReference type="SUPFAM" id="SSF89447">
    <property type="entry name" value="AbrB/MazE/MraZ-like"/>
    <property type="match status" value="1"/>
</dbReference>
<dbReference type="Gene3D" id="3.40.1550.20">
    <property type="entry name" value="Transcriptional regulator MraZ domain"/>
    <property type="match status" value="1"/>
</dbReference>
<keyword evidence="4 7" id="KW-0805">Transcription regulation</keyword>
<dbReference type="PATRIC" id="fig|391937.3.peg.87"/>
<comment type="subunit">
    <text evidence="7">Forms oligomers.</text>
</comment>
<evidence type="ECO:0000256" key="4">
    <source>
        <dbReference type="ARBA" id="ARBA00023015"/>
    </source>
</evidence>
<dbReference type="GO" id="GO:0003700">
    <property type="term" value="F:DNA-binding transcription factor activity"/>
    <property type="evidence" value="ECO:0007669"/>
    <property type="project" value="UniProtKB-UniRule"/>
</dbReference>
<gene>
    <name evidence="7" type="primary">mraZ</name>
    <name evidence="9" type="ORF">NA2_00415</name>
</gene>
<evidence type="ECO:0000313" key="10">
    <source>
        <dbReference type="Proteomes" id="UP000006786"/>
    </source>
</evidence>
<dbReference type="InterPro" id="IPR035642">
    <property type="entry name" value="MraZ_N"/>
</dbReference>
<dbReference type="InterPro" id="IPR035644">
    <property type="entry name" value="MraZ_C"/>
</dbReference>
<dbReference type="GO" id="GO:0000976">
    <property type="term" value="F:transcription cis-regulatory region binding"/>
    <property type="evidence" value="ECO:0007669"/>
    <property type="project" value="TreeGrafter"/>
</dbReference>
<dbReference type="InterPro" id="IPR020603">
    <property type="entry name" value="MraZ_dom"/>
</dbReference>
<keyword evidence="9" id="KW-0132">Cell division</keyword>
<dbReference type="GO" id="GO:0051301">
    <property type="term" value="P:cell division"/>
    <property type="evidence" value="ECO:0007669"/>
    <property type="project" value="UniProtKB-KW"/>
</dbReference>
<accession>K2MJB2</accession>
<dbReference type="PROSITE" id="PS51740">
    <property type="entry name" value="SPOVT_ABRB"/>
    <property type="match status" value="2"/>
</dbReference>
<evidence type="ECO:0000256" key="7">
    <source>
        <dbReference type="HAMAP-Rule" id="MF_01008"/>
    </source>
</evidence>
<sequence length="174" mass="19419">MSAGWPQRVMDRFLSSAINRIDSKGRVSVPAHFRAVVQKRGFTELYALRALDIPAMDVGGLDLLDRYEERIAQEDPFLQTADDMSFFIHGDGAFLKLDQDGRITVTDFLREHTGITTDVAFVGRGLFFQIWEPERLKTHGQQVRERLLKLRQAASSARAAGQATNAGVTAGQPE</sequence>
<dbReference type="InterPro" id="IPR038619">
    <property type="entry name" value="MraZ_sf"/>
</dbReference>
<dbReference type="Proteomes" id="UP000006786">
    <property type="component" value="Unassembled WGS sequence"/>
</dbReference>
<comment type="similarity">
    <text evidence="7">Belongs to the MraZ family.</text>
</comment>
<evidence type="ECO:0000256" key="1">
    <source>
        <dbReference type="ARBA" id="ARBA00013860"/>
    </source>
</evidence>
<keyword evidence="3" id="KW-0677">Repeat</keyword>
<evidence type="ECO:0000256" key="6">
    <source>
        <dbReference type="ARBA" id="ARBA00023163"/>
    </source>
</evidence>
<dbReference type="PANTHER" id="PTHR34701:SF1">
    <property type="entry name" value="TRANSCRIPTIONAL REGULATOR MRAZ"/>
    <property type="match status" value="1"/>
</dbReference>
<feature type="domain" description="SpoVT-AbrB" evidence="8">
    <location>
        <begin position="16"/>
        <end position="63"/>
    </location>
</feature>
<dbReference type="CDD" id="cd16321">
    <property type="entry name" value="MraZ_C"/>
    <property type="match status" value="1"/>
</dbReference>
<comment type="subcellular location">
    <subcellularLocation>
        <location evidence="7">Cytoplasm</location>
        <location evidence="7">Nucleoid</location>
    </subcellularLocation>
</comment>
<keyword evidence="2 7" id="KW-0963">Cytoplasm</keyword>